<keyword evidence="5" id="KW-0862">Zinc</keyword>
<dbReference type="CDD" id="cd08662">
    <property type="entry name" value="M13"/>
    <property type="match status" value="1"/>
</dbReference>
<evidence type="ECO:0000256" key="3">
    <source>
        <dbReference type="ARBA" id="ARBA00022723"/>
    </source>
</evidence>
<dbReference type="Gene3D" id="3.40.390.10">
    <property type="entry name" value="Collagenase (Catalytic Domain)"/>
    <property type="match status" value="1"/>
</dbReference>
<dbReference type="GO" id="GO:0005886">
    <property type="term" value="C:plasma membrane"/>
    <property type="evidence" value="ECO:0007669"/>
    <property type="project" value="TreeGrafter"/>
</dbReference>
<comment type="caution">
    <text evidence="10">The sequence shown here is derived from an EMBL/GenBank/DDBJ whole genome shotgun (WGS) entry which is preliminary data.</text>
</comment>
<dbReference type="Pfam" id="PF01431">
    <property type="entry name" value="Peptidase_M13"/>
    <property type="match status" value="1"/>
</dbReference>
<comment type="cofactor">
    <cofactor evidence="1">
        <name>Zn(2+)</name>
        <dbReference type="ChEBI" id="CHEBI:29105"/>
    </cofactor>
</comment>
<feature type="domain" description="Peptidase M13 C-terminal" evidence="8">
    <location>
        <begin position="498"/>
        <end position="698"/>
    </location>
</feature>
<dbReference type="PANTHER" id="PTHR11733:SF211">
    <property type="entry name" value="OLIGOPEPTIDASE LIPOPROTEIN M13 FAMILY"/>
    <property type="match status" value="1"/>
</dbReference>
<evidence type="ECO:0000256" key="7">
    <source>
        <dbReference type="SAM" id="SignalP"/>
    </source>
</evidence>
<evidence type="ECO:0000256" key="5">
    <source>
        <dbReference type="ARBA" id="ARBA00022833"/>
    </source>
</evidence>
<dbReference type="Proteomes" id="UP000019143">
    <property type="component" value="Unassembled WGS sequence"/>
</dbReference>
<dbReference type="PANTHER" id="PTHR11733">
    <property type="entry name" value="ZINC METALLOPROTEASE FAMILY M13 NEPRILYSIN-RELATED"/>
    <property type="match status" value="1"/>
</dbReference>
<dbReference type="PROSITE" id="PS51257">
    <property type="entry name" value="PROKAR_LIPOPROTEIN"/>
    <property type="match status" value="1"/>
</dbReference>
<feature type="signal peptide" evidence="7">
    <location>
        <begin position="1"/>
        <end position="24"/>
    </location>
</feature>
<dbReference type="InterPro" id="IPR008753">
    <property type="entry name" value="Peptidase_M13_N"/>
</dbReference>
<dbReference type="Pfam" id="PF05649">
    <property type="entry name" value="Peptidase_M13_N"/>
    <property type="match status" value="1"/>
</dbReference>
<dbReference type="InterPro" id="IPR042089">
    <property type="entry name" value="Peptidase_M13_dom_2"/>
</dbReference>
<sequence length="701" mass="77690">MALLHRPVLIAALSAALLSTAACHRDGTSPATTAHAKPAPTTPKLGDFGFDAAGMDRSVAPGDDFFSYASGNWVRTTQIPDDRSSFNSFVSIAIETEQHSRDIIEGAAANDRVTGEDKQIGDYYAAYMDEAGIEAKGVRPVQPELDAIAQLDDKQALARTLGGQLRADVDLLNSTNFHTDRLFGVWISQDLHHPGRYVPYLVQGGLGMPDRSFYLDDGRMTQMRDAYRAHIVKLLELAGIDDAAARAERILALETAMARVHATAEQTNNVQAGANPWKQADFARNAPGLDWAPFFEAAGLKAQQDFIVWQPGAVTGLSALVRSESLQTWKDYLSFRALDRASPYLSKAFADERFAFYGTTLEGTPQQRQRWKRGIDATNAALGEAVGERYVQKYVSAQTKTRAEEMVRNIVTAFGKRIDALEWMSPQTKQHAKAKISGLTVAVGYPDTWRDYSALDVRRDDALGNVQRAELFEYRRNLAKLGKAVDHREWYMLPQEVNALNVPLENRLLFPAAILQPPFFDPAADDAVNYGAIGAVIGHEISHSFDNMGAQFDEHGELHNWWTPQDLKKFEAAGNALAAQFSAYKPFDDLSVNGKLTLGENIADVAGLATAYDAYQLSLQGKQPQTIDGFSPDQRFFLGFAQAWRGKYRDAALRNAVLTDVHAPGRFRAQTVRNLDAWYPAFNVQQGEQLYLPPEQRVRIW</sequence>
<dbReference type="InterPro" id="IPR018497">
    <property type="entry name" value="Peptidase_M13_C"/>
</dbReference>
<evidence type="ECO:0000313" key="10">
    <source>
        <dbReference type="EMBL" id="GAE48787.1"/>
    </source>
</evidence>
<evidence type="ECO:0000259" key="8">
    <source>
        <dbReference type="Pfam" id="PF01431"/>
    </source>
</evidence>
<keyword evidence="6" id="KW-0482">Metalloprotease</keyword>
<keyword evidence="4" id="KW-0378">Hydrolase</keyword>
<evidence type="ECO:0000256" key="1">
    <source>
        <dbReference type="ARBA" id="ARBA00001947"/>
    </source>
</evidence>
<dbReference type="PROSITE" id="PS51885">
    <property type="entry name" value="NEPRILYSIN"/>
    <property type="match status" value="1"/>
</dbReference>
<evidence type="ECO:0000256" key="4">
    <source>
        <dbReference type="ARBA" id="ARBA00022801"/>
    </source>
</evidence>
<evidence type="ECO:0000256" key="2">
    <source>
        <dbReference type="ARBA" id="ARBA00022670"/>
    </source>
</evidence>
<name>W4RXC6_9XANT</name>
<keyword evidence="2" id="KW-0645">Protease</keyword>
<evidence type="ECO:0000256" key="6">
    <source>
        <dbReference type="ARBA" id="ARBA00023049"/>
    </source>
</evidence>
<dbReference type="PRINTS" id="PR00786">
    <property type="entry name" value="NEPRILYSIN"/>
</dbReference>
<dbReference type="SUPFAM" id="SSF55486">
    <property type="entry name" value="Metalloproteases ('zincins'), catalytic domain"/>
    <property type="match status" value="1"/>
</dbReference>
<dbReference type="Gene3D" id="1.10.1380.10">
    <property type="entry name" value="Neutral endopeptidase , domain2"/>
    <property type="match status" value="1"/>
</dbReference>
<proteinExistence type="predicted"/>
<dbReference type="InterPro" id="IPR024079">
    <property type="entry name" value="MetalloPept_cat_dom_sf"/>
</dbReference>
<accession>W4RXC6</accession>
<feature type="domain" description="Peptidase M13 N-terminal" evidence="9">
    <location>
        <begin position="61"/>
        <end position="446"/>
    </location>
</feature>
<dbReference type="InterPro" id="IPR000718">
    <property type="entry name" value="Peptidase_M13"/>
</dbReference>
<dbReference type="GO" id="GO:0016485">
    <property type="term" value="P:protein processing"/>
    <property type="evidence" value="ECO:0007669"/>
    <property type="project" value="TreeGrafter"/>
</dbReference>
<dbReference type="GO" id="GO:0046872">
    <property type="term" value="F:metal ion binding"/>
    <property type="evidence" value="ECO:0007669"/>
    <property type="project" value="UniProtKB-KW"/>
</dbReference>
<organism evidence="10 11">
    <name type="scientific">Xanthomonas arboricola pv. pruni str. MAFF 311562</name>
    <dbReference type="NCBI Taxonomy" id="1414836"/>
    <lineage>
        <taxon>Bacteria</taxon>
        <taxon>Pseudomonadati</taxon>
        <taxon>Pseudomonadota</taxon>
        <taxon>Gammaproteobacteria</taxon>
        <taxon>Lysobacterales</taxon>
        <taxon>Lysobacteraceae</taxon>
        <taxon>Xanthomonas</taxon>
    </lineage>
</organism>
<gene>
    <name evidence="10" type="ORF">XPU_0319</name>
</gene>
<keyword evidence="3" id="KW-0479">Metal-binding</keyword>
<protein>
    <submittedName>
        <fullName evidence="10">Metallopeptidase</fullName>
    </submittedName>
</protein>
<dbReference type="EMBL" id="BAVB01000044">
    <property type="protein sequence ID" value="GAE48787.1"/>
    <property type="molecule type" value="Genomic_DNA"/>
</dbReference>
<keyword evidence="7" id="KW-0732">Signal</keyword>
<dbReference type="GO" id="GO:0004222">
    <property type="term" value="F:metalloendopeptidase activity"/>
    <property type="evidence" value="ECO:0007669"/>
    <property type="project" value="InterPro"/>
</dbReference>
<evidence type="ECO:0000313" key="11">
    <source>
        <dbReference type="Proteomes" id="UP000019143"/>
    </source>
</evidence>
<dbReference type="AlphaFoldDB" id="W4RXC6"/>
<feature type="chain" id="PRO_5004847900" evidence="7">
    <location>
        <begin position="25"/>
        <end position="701"/>
    </location>
</feature>
<reference evidence="10 11" key="1">
    <citation type="submission" date="2014-01" db="EMBL/GenBank/DDBJ databases">
        <title>Genome sequence and analysis of Xanthomonas arboricola pv. pruni.</title>
        <authorList>
            <person name="Fujikawa T."/>
            <person name="Nakazono-Nagaoka E."/>
        </authorList>
    </citation>
    <scope>NUCLEOTIDE SEQUENCE [LARGE SCALE GENOMIC DNA]</scope>
    <source>
        <strain evidence="11">MAFF 311562</strain>
    </source>
</reference>
<evidence type="ECO:0000259" key="9">
    <source>
        <dbReference type="Pfam" id="PF05649"/>
    </source>
</evidence>